<protein>
    <submittedName>
        <fullName evidence="3">Uncharacterized protein</fullName>
    </submittedName>
</protein>
<keyword evidence="4" id="KW-1185">Reference proteome</keyword>
<gene>
    <name evidence="3" type="ORF">KFZ73_17820</name>
</gene>
<feature type="compositionally biased region" description="Basic and acidic residues" evidence="1">
    <location>
        <begin position="196"/>
        <end position="218"/>
    </location>
</feature>
<feature type="transmembrane region" description="Helical" evidence="2">
    <location>
        <begin position="119"/>
        <end position="140"/>
    </location>
</feature>
<accession>A0ABS5NI23</accession>
<keyword evidence="2" id="KW-0472">Membrane</keyword>
<evidence type="ECO:0000313" key="4">
    <source>
        <dbReference type="Proteomes" id="UP000676853"/>
    </source>
</evidence>
<evidence type="ECO:0000313" key="3">
    <source>
        <dbReference type="EMBL" id="MBS4103088.1"/>
    </source>
</evidence>
<keyword evidence="2" id="KW-0812">Transmembrane</keyword>
<evidence type="ECO:0000256" key="2">
    <source>
        <dbReference type="SAM" id="Phobius"/>
    </source>
</evidence>
<feature type="transmembrane region" description="Helical" evidence="2">
    <location>
        <begin position="82"/>
        <end position="107"/>
    </location>
</feature>
<comment type="caution">
    <text evidence="3">The sequence shown here is derived from an EMBL/GenBank/DDBJ whole genome shotgun (WGS) entry which is preliminary data.</text>
</comment>
<feature type="region of interest" description="Disordered" evidence="1">
    <location>
        <begin position="193"/>
        <end position="224"/>
    </location>
</feature>
<feature type="transmembrane region" description="Helical" evidence="2">
    <location>
        <begin position="160"/>
        <end position="184"/>
    </location>
</feature>
<evidence type="ECO:0000256" key="1">
    <source>
        <dbReference type="SAM" id="MobiDB-lite"/>
    </source>
</evidence>
<proteinExistence type="predicted"/>
<dbReference type="RefSeq" id="WP_212554591.1">
    <property type="nucleotide sequence ID" value="NZ_JAGXOE010000050.1"/>
</dbReference>
<feature type="compositionally biased region" description="Basic and acidic residues" evidence="1">
    <location>
        <begin position="265"/>
        <end position="276"/>
    </location>
</feature>
<organism evidence="3 4">
    <name type="scientific">Tsukamurella paurometabola</name>
    <name type="common">Corynebacterium paurometabolum</name>
    <dbReference type="NCBI Taxonomy" id="2061"/>
    <lineage>
        <taxon>Bacteria</taxon>
        <taxon>Bacillati</taxon>
        <taxon>Actinomycetota</taxon>
        <taxon>Actinomycetes</taxon>
        <taxon>Mycobacteriales</taxon>
        <taxon>Tsukamurellaceae</taxon>
        <taxon>Tsukamurella</taxon>
    </lineage>
</organism>
<name>A0ABS5NI23_TSUPA</name>
<dbReference type="EMBL" id="JAGXOE010000050">
    <property type="protein sequence ID" value="MBS4103088.1"/>
    <property type="molecule type" value="Genomic_DNA"/>
</dbReference>
<sequence length="276" mass="30448">MSAVSRWEHERAAWLKAHSSAHGGAVSQALRRNAELLERRARRAERAGTGIAATATQDEVPPSLWQRLTRGEGGARQHRPRWALVAAVVAVAIGAGLLLGRLAYRLLWRRAPRIGRLWWWPWAVASAALMGGLVLTATPFGLRPHLDRHFPLTLLDFGPWWAWLLWQLAAALATVSVLVVGWGWPGVPKGAVAPPAKDKSGNWRVVPDKEKDDLDPWKDTAPAGGGFVEFEDFEVDDGDVEVFDSVDPTEEEPGDDEFAAEFGDELAHNKNNDKEK</sequence>
<reference evidence="3 4" key="1">
    <citation type="submission" date="2021-04" db="EMBL/GenBank/DDBJ databases">
        <title>Whole genome sequence analysis of a thiophenic sulfur metabolizing bacteria.</title>
        <authorList>
            <person name="Akhtar N."/>
            <person name="Akram J."/>
            <person name="Aslam A."/>
        </authorList>
    </citation>
    <scope>NUCLEOTIDE SEQUENCE [LARGE SCALE GENOMIC DNA]</scope>
    <source>
        <strain evidence="3 4">3OW</strain>
    </source>
</reference>
<feature type="compositionally biased region" description="Acidic residues" evidence="1">
    <location>
        <begin position="244"/>
        <end position="264"/>
    </location>
</feature>
<dbReference type="Proteomes" id="UP000676853">
    <property type="component" value="Unassembled WGS sequence"/>
</dbReference>
<keyword evidence="2" id="KW-1133">Transmembrane helix</keyword>
<feature type="region of interest" description="Disordered" evidence="1">
    <location>
        <begin position="244"/>
        <end position="276"/>
    </location>
</feature>